<evidence type="ECO:0000259" key="3">
    <source>
        <dbReference type="Pfam" id="PF17775"/>
    </source>
</evidence>
<name>A0ABM6LSW7_9GAMM</name>
<dbReference type="Gene3D" id="3.10.450.50">
    <property type="match status" value="1"/>
</dbReference>
<evidence type="ECO:0000256" key="1">
    <source>
        <dbReference type="ARBA" id="ARBA00010839"/>
    </source>
</evidence>
<dbReference type="Pfam" id="PF02810">
    <property type="entry name" value="SEC-C"/>
    <property type="match status" value="1"/>
</dbReference>
<organism evidence="4 5">
    <name type="scientific">Idiomarina piscisalsi</name>
    <dbReference type="NCBI Taxonomy" id="1096243"/>
    <lineage>
        <taxon>Bacteria</taxon>
        <taxon>Pseudomonadati</taxon>
        <taxon>Pseudomonadota</taxon>
        <taxon>Gammaproteobacteria</taxon>
        <taxon>Alteromonadales</taxon>
        <taxon>Idiomarinaceae</taxon>
        <taxon>Idiomarina</taxon>
    </lineage>
</organism>
<comment type="similarity">
    <text evidence="1 2">Belongs to the UPF0225 family.</text>
</comment>
<sequence>MTDEQCPCGSGNSYAQCCEKLHNGHSVAQTPEQLMRSRYCAFVKQLTNYLLKTWHPSTCPMSLDLSDSPDWLKLQVMSSEQTGDKGKVHFRAFYKEGADVGFMEEHSDFVREQGRWFYLSDKVK</sequence>
<proteinExistence type="inferred from homology"/>
<keyword evidence="5" id="KW-1185">Reference proteome</keyword>
<dbReference type="InterPro" id="IPR048469">
    <property type="entry name" value="YchJ-like_M"/>
</dbReference>
<reference evidence="4 5" key="1">
    <citation type="submission" date="2017-06" db="EMBL/GenBank/DDBJ databases">
        <title>Complete genome sequence of Idiomarina piscisalsi strain 10PY1A isolated from soil of Soudi Arabia.</title>
        <authorList>
            <person name="Kim M.-C."/>
            <person name="Jung B.K."/>
            <person name="Budiyanto F."/>
            <person name="Nzila A."/>
            <person name="Shin J.-H."/>
        </authorList>
    </citation>
    <scope>NUCLEOTIDE SEQUENCE [LARGE SCALE GENOMIC DNA]</scope>
    <source>
        <strain evidence="4 5">10PY1A</strain>
    </source>
</reference>
<dbReference type="PANTHER" id="PTHR33747">
    <property type="entry name" value="UPF0225 PROTEIN SCO1677"/>
    <property type="match status" value="1"/>
</dbReference>
<dbReference type="RefSeq" id="WP_088767907.1">
    <property type="nucleotide sequence ID" value="NZ_CP022133.1"/>
</dbReference>
<dbReference type="SUPFAM" id="SSF54427">
    <property type="entry name" value="NTF2-like"/>
    <property type="match status" value="1"/>
</dbReference>
<dbReference type="Proteomes" id="UP000197717">
    <property type="component" value="Chromosome"/>
</dbReference>
<evidence type="ECO:0000256" key="2">
    <source>
        <dbReference type="HAMAP-Rule" id="MF_00612"/>
    </source>
</evidence>
<gene>
    <name evidence="4" type="ORF">CEW91_04830</name>
</gene>
<feature type="domain" description="YchJ-like middle NTF2-like" evidence="3">
    <location>
        <begin position="30"/>
        <end position="120"/>
    </location>
</feature>
<dbReference type="PANTHER" id="PTHR33747:SF1">
    <property type="entry name" value="ADENYLATE CYCLASE-ASSOCIATED CAP C-TERMINAL DOMAIN-CONTAINING PROTEIN"/>
    <property type="match status" value="1"/>
</dbReference>
<dbReference type="InterPro" id="IPR032710">
    <property type="entry name" value="NTF2-like_dom_sf"/>
</dbReference>
<accession>A0ABM6LSW7</accession>
<dbReference type="EMBL" id="CP022133">
    <property type="protein sequence ID" value="ASG65499.1"/>
    <property type="molecule type" value="Genomic_DNA"/>
</dbReference>
<evidence type="ECO:0000313" key="5">
    <source>
        <dbReference type="Proteomes" id="UP000197717"/>
    </source>
</evidence>
<dbReference type="InterPro" id="IPR023006">
    <property type="entry name" value="YchJ-like"/>
</dbReference>
<dbReference type="Pfam" id="PF17775">
    <property type="entry name" value="YchJ_M-like"/>
    <property type="match status" value="1"/>
</dbReference>
<dbReference type="HAMAP" id="MF_00612">
    <property type="entry name" value="UPF0225"/>
    <property type="match status" value="1"/>
</dbReference>
<protein>
    <recommendedName>
        <fullName evidence="2">UPF0225 protein CEW91_04830</fullName>
    </recommendedName>
</protein>
<dbReference type="InterPro" id="IPR004027">
    <property type="entry name" value="SEC_C_motif"/>
</dbReference>
<evidence type="ECO:0000313" key="4">
    <source>
        <dbReference type="EMBL" id="ASG65499.1"/>
    </source>
</evidence>